<dbReference type="Proteomes" id="UP000759529">
    <property type="component" value="Unassembled WGS sequence"/>
</dbReference>
<organism evidence="1 2">
    <name type="scientific">Flavobacterium macrobrachii</name>
    <dbReference type="NCBI Taxonomy" id="591204"/>
    <lineage>
        <taxon>Bacteria</taxon>
        <taxon>Pseudomonadati</taxon>
        <taxon>Bacteroidota</taxon>
        <taxon>Flavobacteriia</taxon>
        <taxon>Flavobacteriales</taxon>
        <taxon>Flavobacteriaceae</taxon>
        <taxon>Flavobacterium</taxon>
    </lineage>
</organism>
<dbReference type="RefSeq" id="WP_187657883.1">
    <property type="nucleotide sequence ID" value="NZ_JACSOD020000444.1"/>
</dbReference>
<protein>
    <submittedName>
        <fullName evidence="1">Uncharacterized protein</fullName>
    </submittedName>
</protein>
<accession>A0ABS2CUI9</accession>
<name>A0ABS2CUI9_9FLAO</name>
<evidence type="ECO:0000313" key="2">
    <source>
        <dbReference type="Proteomes" id="UP000759529"/>
    </source>
</evidence>
<dbReference type="EMBL" id="JACSOD020000444">
    <property type="protein sequence ID" value="MBM6498632.1"/>
    <property type="molecule type" value="Genomic_DNA"/>
</dbReference>
<reference evidence="1 2" key="1">
    <citation type="submission" date="2021-02" db="EMBL/GenBank/DDBJ databases">
        <authorList>
            <person name="Jung H.S."/>
            <person name="Chun B.H."/>
            <person name="Jeon C.O."/>
        </authorList>
    </citation>
    <scope>NUCLEOTIDE SEQUENCE [LARGE SCALE GENOMIC DNA]</scope>
    <source>
        <strain evidence="1 2">LMG 25203</strain>
    </source>
</reference>
<keyword evidence="2" id="KW-1185">Reference proteome</keyword>
<proteinExistence type="predicted"/>
<gene>
    <name evidence="1" type="ORF">H9X54_004860</name>
</gene>
<evidence type="ECO:0000313" key="1">
    <source>
        <dbReference type="EMBL" id="MBM6498632.1"/>
    </source>
</evidence>
<comment type="caution">
    <text evidence="1">The sequence shown here is derived from an EMBL/GenBank/DDBJ whole genome shotgun (WGS) entry which is preliminary data.</text>
</comment>
<sequence>MARQRGPLKVQGTLGDLNFYKSQDGFLIREKGGVDAKRIKNDPAFQRTRENGMEFGRAGKDGKLLRTALRQVLLHADNRLVSRMQRAMMLVLKEDPVNARGKRTVAGGRLDLLKDFEFNINSPLSSLFFALYTVTINRVTGIIALDIPSFDPTNVLFAPSGTTHFKIISCGATVNFEDRTFVSLTDASAVMPWDSTPTAALSHSHAVTANSTDAMFLVLTLQFYQEVNGEYYLLHNGIYNSSAVLRVDQV</sequence>